<sequence>MLRIDTSMSSVASSVNSSSSLSSSSIISRSRSNSIGRVTNVPMKPSSPSYNGGGENTPTATFHHISSNRKQSIHRFRFLQGFPVTALVVVNGIRGQQISFMYPTDEHLIFQQQSMVQNDPHSITTSDTITNPSSSNVNTNNLNSSEQAQQTLGNSTTNTINSSGTSSVAIGNTGNISGVGTANSSQHLVSHPQVVDKYEDAFGLNSAALSYLLCPPKSNIIDKSMTLIIDNLLFLSRPASILVRKVNQLTDFSVTNPMNLVSAGGDYTHFTIAFVFPNHVMEDYNESVFCHLLTLLMKSYVREQQRCGYVLDQLNLLGKLKDQGKNWRDLVLKACESSQLAKEIITVVDAIRSASPLQLRVNGWIELGYRIPKRIHHIQERKLYNLYDILSKNKPFQANTSKRCEGVKPYNSCIFVNDFPKLKIPVDGLQELQGNDSILRLFNNATKTIGEIAKDANLSLNFVLSLVQHLVDWGVVRIIPKISYSTLLAINENPDNNDEGRCPKNDWFPPPDHVIHEFSKKFPQFPNLIEVLKIFSTVRSCKAHIENISKIQYALSGKSNPYIEHSPTTYFPSELKTNIINSGKKKASNGSSVPAISYSEQYMMCIIWLLRKGYIKVCNTYYQLVIPHQTVQGASKYMRPTMTRDPISPSTPPSHITFSPPPSREVDMTHEPSMNDETSSVASSESSSPRSFSFKKYMNVKIDTQSSPSNEAISESNIPRTLSVYEMEYIKRLCDDPHMLELFKKLHVYFNGGYSEREIIHQNNISRDDFKKVIKAFGDVILSYTI</sequence>
<protein>
    <recommendedName>
        <fullName evidence="4">GATOR1 complex protein NPRL3 C-terminal HTH domain-containing protein</fullName>
    </recommendedName>
</protein>
<evidence type="ECO:0000256" key="2">
    <source>
        <dbReference type="RuleBase" id="RU368069"/>
    </source>
</evidence>
<keyword evidence="6" id="KW-1185">Reference proteome</keyword>
<dbReference type="OrthoDB" id="18648at2759"/>
<dbReference type="Pfam" id="PF24064">
    <property type="entry name" value="HTH_NPRL3"/>
    <property type="match status" value="1"/>
</dbReference>
<comment type="similarity">
    <text evidence="1 2">Belongs to the NPR3 family.</text>
</comment>
<feature type="region of interest" description="Disordered" evidence="3">
    <location>
        <begin position="644"/>
        <end position="690"/>
    </location>
</feature>
<feature type="domain" description="GATOR1 complex protein NPRL3 C-terminal HTH" evidence="4">
    <location>
        <begin position="724"/>
        <end position="781"/>
    </location>
</feature>
<dbReference type="GO" id="GO:0034198">
    <property type="term" value="P:cellular response to amino acid starvation"/>
    <property type="evidence" value="ECO:0007669"/>
    <property type="project" value="TreeGrafter"/>
</dbReference>
<dbReference type="EMBL" id="VFQX01000013">
    <property type="protein sequence ID" value="KAF0981680.1"/>
    <property type="molecule type" value="Genomic_DNA"/>
</dbReference>
<dbReference type="PANTHER" id="PTHR13153:SF5">
    <property type="entry name" value="GATOR COMPLEX PROTEIN NPRL3"/>
    <property type="match status" value="1"/>
</dbReference>
<reference evidence="5 6" key="1">
    <citation type="journal article" date="2019" name="Sci. Rep.">
        <title>Nanopore sequencing improves the draft genome of the human pathogenic amoeba Naegleria fowleri.</title>
        <authorList>
            <person name="Liechti N."/>
            <person name="Schurch N."/>
            <person name="Bruggmann R."/>
            <person name="Wittwer M."/>
        </authorList>
    </citation>
    <scope>NUCLEOTIDE SEQUENCE [LARGE SCALE GENOMIC DNA]</scope>
    <source>
        <strain evidence="5 6">ATCC 30894</strain>
    </source>
</reference>
<accession>A0A6A5C7D3</accession>
<dbReference type="Pfam" id="PF03666">
    <property type="entry name" value="NPR3"/>
    <property type="match status" value="1"/>
</dbReference>
<dbReference type="GO" id="GO:1904262">
    <property type="term" value="P:negative regulation of TORC1 signaling"/>
    <property type="evidence" value="ECO:0007669"/>
    <property type="project" value="TreeGrafter"/>
</dbReference>
<feature type="compositionally biased region" description="Polar residues" evidence="3">
    <location>
        <begin position="46"/>
        <end position="57"/>
    </location>
</feature>
<dbReference type="GO" id="GO:0010508">
    <property type="term" value="P:positive regulation of autophagy"/>
    <property type="evidence" value="ECO:0007669"/>
    <property type="project" value="TreeGrafter"/>
</dbReference>
<evidence type="ECO:0000313" key="6">
    <source>
        <dbReference type="Proteomes" id="UP000444721"/>
    </source>
</evidence>
<dbReference type="Proteomes" id="UP000444721">
    <property type="component" value="Unassembled WGS sequence"/>
</dbReference>
<evidence type="ECO:0000256" key="1">
    <source>
        <dbReference type="ARBA" id="ARBA00010546"/>
    </source>
</evidence>
<feature type="compositionally biased region" description="Low complexity" evidence="3">
    <location>
        <begin position="679"/>
        <end position="690"/>
    </location>
</feature>
<evidence type="ECO:0000256" key="3">
    <source>
        <dbReference type="SAM" id="MobiDB-lite"/>
    </source>
</evidence>
<evidence type="ECO:0000313" key="5">
    <source>
        <dbReference type="EMBL" id="KAF0981680.1"/>
    </source>
</evidence>
<feature type="compositionally biased region" description="Low complexity" evidence="3">
    <location>
        <begin position="7"/>
        <end position="34"/>
    </location>
</feature>
<gene>
    <name evidence="5" type="ORF">FDP41_012337</name>
</gene>
<dbReference type="InterPro" id="IPR056603">
    <property type="entry name" value="HTH_NPRL3"/>
</dbReference>
<proteinExistence type="inferred from homology"/>
<dbReference type="VEuPathDB" id="AmoebaDB:FDP41_012337"/>
<dbReference type="RefSeq" id="XP_044566393.1">
    <property type="nucleotide sequence ID" value="XM_044702845.1"/>
</dbReference>
<organism evidence="5 6">
    <name type="scientific">Naegleria fowleri</name>
    <name type="common">Brain eating amoeba</name>
    <dbReference type="NCBI Taxonomy" id="5763"/>
    <lineage>
        <taxon>Eukaryota</taxon>
        <taxon>Discoba</taxon>
        <taxon>Heterolobosea</taxon>
        <taxon>Tetramitia</taxon>
        <taxon>Eutetramitia</taxon>
        <taxon>Vahlkampfiidae</taxon>
        <taxon>Naegleria</taxon>
    </lineage>
</organism>
<dbReference type="VEuPathDB" id="AmoebaDB:NfTy_039700"/>
<feature type="region of interest" description="Disordered" evidence="3">
    <location>
        <begin position="147"/>
        <end position="166"/>
    </location>
</feature>
<name>A0A6A5C7D3_NAEFO</name>
<dbReference type="InterPro" id="IPR005365">
    <property type="entry name" value="Npr3"/>
</dbReference>
<dbReference type="VEuPathDB" id="AmoebaDB:NF0122480"/>
<dbReference type="GO" id="GO:1990130">
    <property type="term" value="C:GATOR1 complex"/>
    <property type="evidence" value="ECO:0007669"/>
    <property type="project" value="TreeGrafter"/>
</dbReference>
<dbReference type="AlphaFoldDB" id="A0A6A5C7D3"/>
<dbReference type="OMA" id="IHQNNIS"/>
<dbReference type="GeneID" id="68119552"/>
<dbReference type="PANTHER" id="PTHR13153">
    <property type="entry name" value="CGTHBA PROTEIN -14 GENE PROTEIN"/>
    <property type="match status" value="1"/>
</dbReference>
<feature type="region of interest" description="Disordered" evidence="3">
    <location>
        <begin position="120"/>
        <end position="142"/>
    </location>
</feature>
<dbReference type="GO" id="GO:0038202">
    <property type="term" value="P:TORC1 signaling"/>
    <property type="evidence" value="ECO:0007669"/>
    <property type="project" value="TreeGrafter"/>
</dbReference>
<feature type="region of interest" description="Disordered" evidence="3">
    <location>
        <begin position="1"/>
        <end position="57"/>
    </location>
</feature>
<feature type="compositionally biased region" description="Low complexity" evidence="3">
    <location>
        <begin position="131"/>
        <end position="142"/>
    </location>
</feature>
<feature type="compositionally biased region" description="Polar residues" evidence="3">
    <location>
        <begin position="120"/>
        <end position="130"/>
    </location>
</feature>
<evidence type="ECO:0000259" key="4">
    <source>
        <dbReference type="Pfam" id="PF24064"/>
    </source>
</evidence>
<comment type="caution">
    <text evidence="5">The sequence shown here is derived from an EMBL/GenBank/DDBJ whole genome shotgun (WGS) entry which is preliminary data.</text>
</comment>